<dbReference type="Pfam" id="PF07731">
    <property type="entry name" value="Cu-oxidase_2"/>
    <property type="match status" value="1"/>
</dbReference>
<evidence type="ECO:0000256" key="1">
    <source>
        <dbReference type="ARBA" id="ARBA00001935"/>
    </source>
</evidence>
<dbReference type="PANTHER" id="PTHR11709:SF511">
    <property type="entry name" value="LACCASE"/>
    <property type="match status" value="1"/>
</dbReference>
<evidence type="ECO:0000256" key="3">
    <source>
        <dbReference type="ARBA" id="ARBA00022723"/>
    </source>
</evidence>
<dbReference type="InterPro" id="IPR045087">
    <property type="entry name" value="Cu-oxidase_fam"/>
</dbReference>
<dbReference type="InterPro" id="IPR011707">
    <property type="entry name" value="Cu-oxidase-like_N"/>
</dbReference>
<dbReference type="InterPro" id="IPR033138">
    <property type="entry name" value="Cu_oxidase_CS"/>
</dbReference>
<comment type="cofactor">
    <cofactor evidence="1">
        <name>Cu cation</name>
        <dbReference type="ChEBI" id="CHEBI:23378"/>
    </cofactor>
</comment>
<dbReference type="Proteomes" id="UP000054558">
    <property type="component" value="Unassembled WGS sequence"/>
</dbReference>
<evidence type="ECO:0008006" key="12">
    <source>
        <dbReference type="Google" id="ProtNLM"/>
    </source>
</evidence>
<dbReference type="InterPro" id="IPR001117">
    <property type="entry name" value="Cu-oxidase_2nd"/>
</dbReference>
<dbReference type="EMBL" id="DF236951">
    <property type="protein sequence ID" value="GAQ77696.1"/>
    <property type="molecule type" value="Genomic_DNA"/>
</dbReference>
<dbReference type="InterPro" id="IPR002355">
    <property type="entry name" value="Cu_oxidase_Cu_BS"/>
</dbReference>
<evidence type="ECO:0000256" key="2">
    <source>
        <dbReference type="ARBA" id="ARBA00010609"/>
    </source>
</evidence>
<reference evidence="10 11" key="1">
    <citation type="journal article" date="2014" name="Nat. Commun.">
        <title>Klebsormidium flaccidum genome reveals primary factors for plant terrestrial adaptation.</title>
        <authorList>
            <person name="Hori K."/>
            <person name="Maruyama F."/>
            <person name="Fujisawa T."/>
            <person name="Togashi T."/>
            <person name="Yamamoto N."/>
            <person name="Seo M."/>
            <person name="Sato S."/>
            <person name="Yamada T."/>
            <person name="Mori H."/>
            <person name="Tajima N."/>
            <person name="Moriyama T."/>
            <person name="Ikeuchi M."/>
            <person name="Watanabe M."/>
            <person name="Wada H."/>
            <person name="Kobayashi K."/>
            <person name="Saito M."/>
            <person name="Masuda T."/>
            <person name="Sasaki-Sekimoto Y."/>
            <person name="Mashiguchi K."/>
            <person name="Awai K."/>
            <person name="Shimojima M."/>
            <person name="Masuda S."/>
            <person name="Iwai M."/>
            <person name="Nobusawa T."/>
            <person name="Narise T."/>
            <person name="Kondo S."/>
            <person name="Saito H."/>
            <person name="Sato R."/>
            <person name="Murakawa M."/>
            <person name="Ihara Y."/>
            <person name="Oshima-Yamada Y."/>
            <person name="Ohtaka K."/>
            <person name="Satoh M."/>
            <person name="Sonobe K."/>
            <person name="Ishii M."/>
            <person name="Ohtani R."/>
            <person name="Kanamori-Sato M."/>
            <person name="Honoki R."/>
            <person name="Miyazaki D."/>
            <person name="Mochizuki H."/>
            <person name="Umetsu J."/>
            <person name="Higashi K."/>
            <person name="Shibata D."/>
            <person name="Kamiya Y."/>
            <person name="Sato N."/>
            <person name="Nakamura Y."/>
            <person name="Tabata S."/>
            <person name="Ida S."/>
            <person name="Kurokawa K."/>
            <person name="Ohta H."/>
        </authorList>
    </citation>
    <scope>NUCLEOTIDE SEQUENCE [LARGE SCALE GENOMIC DNA]</scope>
    <source>
        <strain evidence="10 11">NIES-2285</strain>
    </source>
</reference>
<evidence type="ECO:0000259" key="9">
    <source>
        <dbReference type="Pfam" id="PF07732"/>
    </source>
</evidence>
<sequence>MVPPSIFSAAIFLFLAIHVASQGPAPAPAPAGTGVTVRYSFNASLVPLSPDGFQRNTIVLTPGQTAGQGPLIECNSGDTISLTIFNNLPYETSIHSHGLWQRGSNQYDGVPSVTQCPIPPGQSFEYRIPTVGQHGTYWYHSHSHAQYVDGMKGPIVIHATSEPQAALYDAEYVVSISDWYHQESPPVVNHYLLGTSLGAEPVGSSVVFNGVGRYDCGLIGIIPGYTCNTPKNVPSFQFQTGKRYRLRIINMSALSAFTFAIANHNLTIVEADGEDVAPYTVPALGINIAQRYSVVVTANQTFGNYTMFADYLCAHKYLILPVKGRALVQYTNATLTPGTNAAGNPSQVLSMTSAPESSVPGTSDPTTKLTCDMLDTLPLRNLQPLSPPGNGWSSANNITSLVAQKSYLAGSPNADSLTFTMDFNMTQTTLGRPDPLINGVNYQPQQTPVLAQLATSGQALQTALSLPNTTNAYVIPSSVTSVTFILNNQDGGEHPFHLHGHVFFILGQGPGLFNATRDVPNLTFNRTALRRDTVTVQPNAWVALRFAADNPGVWFVHCHIDFHLLAGLAFMFVEHPEQLYTYTSALQTGPPSLQGQCNYTPEVPSTTSLDARITTLLNGESPIGGQPSAASGIQSGQWTVVMAMLLAAAFVGGL</sequence>
<dbReference type="Pfam" id="PF07732">
    <property type="entry name" value="Cu-oxidase_3"/>
    <property type="match status" value="1"/>
</dbReference>
<feature type="chain" id="PRO_5012982580" description="Laccase" evidence="6">
    <location>
        <begin position="22"/>
        <end position="654"/>
    </location>
</feature>
<gene>
    <name evidence="10" type="ORF">KFL_000020590</name>
</gene>
<feature type="domain" description="Plastocyanin-like" evidence="8">
    <location>
        <begin position="444"/>
        <end position="577"/>
    </location>
</feature>
<keyword evidence="3" id="KW-0479">Metal-binding</keyword>
<dbReference type="GO" id="GO:0016491">
    <property type="term" value="F:oxidoreductase activity"/>
    <property type="evidence" value="ECO:0000318"/>
    <property type="project" value="GO_Central"/>
</dbReference>
<dbReference type="CDD" id="cd04205">
    <property type="entry name" value="CuRO_2_LCC_like"/>
    <property type="match status" value="1"/>
</dbReference>
<evidence type="ECO:0000256" key="4">
    <source>
        <dbReference type="ARBA" id="ARBA00023002"/>
    </source>
</evidence>
<evidence type="ECO:0000259" key="7">
    <source>
        <dbReference type="Pfam" id="PF00394"/>
    </source>
</evidence>
<dbReference type="AlphaFoldDB" id="A0A1Y1HM54"/>
<keyword evidence="4" id="KW-0560">Oxidoreductase</keyword>
<evidence type="ECO:0000313" key="11">
    <source>
        <dbReference type="Proteomes" id="UP000054558"/>
    </source>
</evidence>
<evidence type="ECO:0000313" key="10">
    <source>
        <dbReference type="EMBL" id="GAQ77696.1"/>
    </source>
</evidence>
<dbReference type="OrthoDB" id="2121828at2759"/>
<evidence type="ECO:0000256" key="5">
    <source>
        <dbReference type="ARBA" id="ARBA00023008"/>
    </source>
</evidence>
<keyword evidence="11" id="KW-1185">Reference proteome</keyword>
<accession>A0A1Y1HM54</accession>
<protein>
    <recommendedName>
        <fullName evidence="12">Laccase</fullName>
    </recommendedName>
</protein>
<feature type="domain" description="Plastocyanin-like" evidence="9">
    <location>
        <begin position="49"/>
        <end position="160"/>
    </location>
</feature>
<feature type="domain" description="Plastocyanin-like" evidence="7">
    <location>
        <begin position="171"/>
        <end position="314"/>
    </location>
</feature>
<comment type="similarity">
    <text evidence="2">Belongs to the multicopper oxidase family.</text>
</comment>
<dbReference type="OMA" id="HTLMVVQ"/>
<dbReference type="PROSITE" id="PS00080">
    <property type="entry name" value="MULTICOPPER_OXIDASE2"/>
    <property type="match status" value="1"/>
</dbReference>
<evidence type="ECO:0000259" key="8">
    <source>
        <dbReference type="Pfam" id="PF07731"/>
    </source>
</evidence>
<dbReference type="InterPro" id="IPR011706">
    <property type="entry name" value="Cu-oxidase_C"/>
</dbReference>
<dbReference type="Gene3D" id="2.60.40.420">
    <property type="entry name" value="Cupredoxins - blue copper proteins"/>
    <property type="match status" value="3"/>
</dbReference>
<dbReference type="STRING" id="105231.A0A1Y1HM54"/>
<dbReference type="SUPFAM" id="SSF49503">
    <property type="entry name" value="Cupredoxins"/>
    <property type="match status" value="3"/>
</dbReference>
<dbReference type="Pfam" id="PF00394">
    <property type="entry name" value="Cu-oxidase"/>
    <property type="match status" value="1"/>
</dbReference>
<dbReference type="GO" id="GO:0005507">
    <property type="term" value="F:copper ion binding"/>
    <property type="evidence" value="ECO:0007669"/>
    <property type="project" value="InterPro"/>
</dbReference>
<proteinExistence type="inferred from homology"/>
<organism evidence="10 11">
    <name type="scientific">Klebsormidium nitens</name>
    <name type="common">Green alga</name>
    <name type="synonym">Ulothrix nitens</name>
    <dbReference type="NCBI Taxonomy" id="105231"/>
    <lineage>
        <taxon>Eukaryota</taxon>
        <taxon>Viridiplantae</taxon>
        <taxon>Streptophyta</taxon>
        <taxon>Klebsormidiophyceae</taxon>
        <taxon>Klebsormidiales</taxon>
        <taxon>Klebsormidiaceae</taxon>
        <taxon>Klebsormidium</taxon>
    </lineage>
</organism>
<dbReference type="InterPro" id="IPR008972">
    <property type="entry name" value="Cupredoxin"/>
</dbReference>
<name>A0A1Y1HM54_KLENI</name>
<evidence type="ECO:0000256" key="6">
    <source>
        <dbReference type="SAM" id="SignalP"/>
    </source>
</evidence>
<keyword evidence="5" id="KW-0186">Copper</keyword>
<dbReference type="FunFam" id="2.60.40.420:FF:000045">
    <property type="entry name" value="Laccase 2"/>
    <property type="match status" value="1"/>
</dbReference>
<feature type="signal peptide" evidence="6">
    <location>
        <begin position="1"/>
        <end position="21"/>
    </location>
</feature>
<dbReference type="PROSITE" id="PS00079">
    <property type="entry name" value="MULTICOPPER_OXIDASE1"/>
    <property type="match status" value="2"/>
</dbReference>
<keyword evidence="6" id="KW-0732">Signal</keyword>
<dbReference type="PANTHER" id="PTHR11709">
    <property type="entry name" value="MULTI-COPPER OXIDASE"/>
    <property type="match status" value="1"/>
</dbReference>